<dbReference type="OrthoDB" id="6609at2157"/>
<sequence>MITSKSAYLKKLTDKIQMKSVKVGKDLDGSTPPSVFIGRWSYPKVYAGPMMVPEQGDTAIMDSPESWIGENKTQDDIINYRLNLVRGKQLIGVKDLDNPFIEKLQDISLASKSIDSEATFGKRPRGTTLSEDSTPHGPSAVIERFDIDAVRWDKQLEKTYYDTDLKANEAVMNLHKKEVPFSNFQKAFSVGAIGTGKRRKLVPTRWSITACDSSIANTLLKEVRHYPLLDTHRVYEFSSLKNYYSVILIPMEWQYEWMEAFIKVLGKEEMIFSDYETNTDKKEYSRVGGCFYTCKMAVLDSLFKQKIQAGAIVLREAYEGYVPLGVFNVRENVKYAMEQPYKEFEDLKESLQYVGTKLKIPISKYVKTSDLLKELLQSRQTTLDNFFKKSPKYQN</sequence>
<gene>
    <name evidence="3" type="ORF">MBCUT_09370</name>
</gene>
<dbReference type="Proteomes" id="UP000077275">
    <property type="component" value="Unassembled WGS sequence"/>
</dbReference>
<dbReference type="PANTHER" id="PTHR38136">
    <property type="entry name" value="DNA REPAIR PROTEIN"/>
    <property type="match status" value="1"/>
</dbReference>
<feature type="domain" description="Archaeal Nre N-terminal" evidence="1">
    <location>
        <begin position="8"/>
        <end position="263"/>
    </location>
</feature>
<evidence type="ECO:0008006" key="5">
    <source>
        <dbReference type="Google" id="ProtNLM"/>
    </source>
</evidence>
<feature type="domain" description="Archaeal Nre C-terminal" evidence="2">
    <location>
        <begin position="277"/>
        <end position="386"/>
    </location>
</feature>
<organism evidence="3 4">
    <name type="scientific">Methanobrevibacter cuticularis</name>
    <dbReference type="NCBI Taxonomy" id="47311"/>
    <lineage>
        <taxon>Archaea</taxon>
        <taxon>Methanobacteriati</taxon>
        <taxon>Methanobacteriota</taxon>
        <taxon>Methanomada group</taxon>
        <taxon>Methanobacteria</taxon>
        <taxon>Methanobacteriales</taxon>
        <taxon>Methanobacteriaceae</taxon>
        <taxon>Methanobrevibacter</taxon>
    </lineage>
</organism>
<dbReference type="PANTHER" id="PTHR38136:SF2">
    <property type="entry name" value="DNA REPAIR PROTEIN"/>
    <property type="match status" value="1"/>
</dbReference>
<comment type="caution">
    <text evidence="3">The sequence shown here is derived from an EMBL/GenBank/DDBJ whole genome shotgun (WGS) entry which is preliminary data.</text>
</comment>
<evidence type="ECO:0000259" key="2">
    <source>
        <dbReference type="Pfam" id="PF04895"/>
    </source>
</evidence>
<dbReference type="STRING" id="47311.MBCUT_09370"/>
<dbReference type="GO" id="GO:0006281">
    <property type="term" value="P:DNA repair"/>
    <property type="evidence" value="ECO:0007669"/>
    <property type="project" value="InterPro"/>
</dbReference>
<dbReference type="InterPro" id="IPR006978">
    <property type="entry name" value="Nre_N"/>
</dbReference>
<dbReference type="InterPro" id="IPR033167">
    <property type="entry name" value="Nre"/>
</dbReference>
<name>A0A166E6A2_9EURY</name>
<dbReference type="PATRIC" id="fig|47311.3.peg.1033"/>
<reference evidence="3 4" key="1">
    <citation type="submission" date="2016-04" db="EMBL/GenBank/DDBJ databases">
        <title>Genome sequence of Methanobrevibacter cuticularis DSM 11139.</title>
        <authorList>
            <person name="Poehlein A."/>
            <person name="Seedorf H."/>
            <person name="Daniel R."/>
        </authorList>
    </citation>
    <scope>NUCLEOTIDE SEQUENCE [LARGE SCALE GENOMIC DNA]</scope>
    <source>
        <strain evidence="3 4">DSM 11139</strain>
    </source>
</reference>
<accession>A0A166E6A2</accession>
<evidence type="ECO:0000313" key="4">
    <source>
        <dbReference type="Proteomes" id="UP000077275"/>
    </source>
</evidence>
<dbReference type="Pfam" id="PF04894">
    <property type="entry name" value="Nre_N"/>
    <property type="match status" value="1"/>
</dbReference>
<keyword evidence="4" id="KW-1185">Reference proteome</keyword>
<dbReference type="AlphaFoldDB" id="A0A166E6A2"/>
<evidence type="ECO:0000259" key="1">
    <source>
        <dbReference type="Pfam" id="PF04894"/>
    </source>
</evidence>
<dbReference type="InterPro" id="IPR006979">
    <property type="entry name" value="Nre_C"/>
</dbReference>
<protein>
    <recommendedName>
        <fullName evidence="5">DNA repair protein</fullName>
    </recommendedName>
</protein>
<dbReference type="EMBL" id="LWMW01000095">
    <property type="protein sequence ID" value="KZX16324.1"/>
    <property type="molecule type" value="Genomic_DNA"/>
</dbReference>
<dbReference type="Pfam" id="PF04895">
    <property type="entry name" value="Nre_C"/>
    <property type="match status" value="1"/>
</dbReference>
<dbReference type="RefSeq" id="WP_067259487.1">
    <property type="nucleotide sequence ID" value="NZ_LWMW01000095.1"/>
</dbReference>
<proteinExistence type="predicted"/>
<evidence type="ECO:0000313" key="3">
    <source>
        <dbReference type="EMBL" id="KZX16324.1"/>
    </source>
</evidence>